<comment type="caution">
    <text evidence="11">The sequence shown here is derived from an EMBL/GenBank/DDBJ whole genome shotgun (WGS) entry which is preliminary data.</text>
</comment>
<evidence type="ECO:0000256" key="2">
    <source>
        <dbReference type="ARBA" id="ARBA00022448"/>
    </source>
</evidence>
<protein>
    <recommendedName>
        <fullName evidence="9">TRAP transporter small permease protein</fullName>
    </recommendedName>
</protein>
<name>A0A533IG47_PARDE</name>
<feature type="transmembrane region" description="Helical" evidence="9">
    <location>
        <begin position="83"/>
        <end position="105"/>
    </location>
</feature>
<accession>A0A533IG47</accession>
<dbReference type="InterPro" id="IPR055348">
    <property type="entry name" value="DctQ"/>
</dbReference>
<comment type="function">
    <text evidence="9">Part of the tripartite ATP-independent periplasmic (TRAP) transport system.</text>
</comment>
<organism evidence="11 12">
    <name type="scientific">Paracoccus denitrificans</name>
    <dbReference type="NCBI Taxonomy" id="266"/>
    <lineage>
        <taxon>Bacteria</taxon>
        <taxon>Pseudomonadati</taxon>
        <taxon>Pseudomonadota</taxon>
        <taxon>Alphaproteobacteria</taxon>
        <taxon>Rhodobacterales</taxon>
        <taxon>Paracoccaceae</taxon>
        <taxon>Paracoccus</taxon>
    </lineage>
</organism>
<feature type="transmembrane region" description="Helical" evidence="9">
    <location>
        <begin position="45"/>
        <end position="62"/>
    </location>
</feature>
<keyword evidence="6 9" id="KW-1133">Transmembrane helix</keyword>
<comment type="subunit">
    <text evidence="9">The complex comprises the extracytoplasmic solute receptor protein and the two transmembrane proteins.</text>
</comment>
<dbReference type="Proteomes" id="UP000315344">
    <property type="component" value="Unassembled WGS sequence"/>
</dbReference>
<keyword evidence="2 9" id="KW-0813">Transport</keyword>
<dbReference type="InterPro" id="IPR007387">
    <property type="entry name" value="TRAP_DctQ"/>
</dbReference>
<reference evidence="11 12" key="1">
    <citation type="journal article" date="2017" name="Nat. Commun.">
        <title>In situ click chemistry generation of cyclooxygenase-2 inhibitors.</title>
        <authorList>
            <person name="Bhardwaj A."/>
            <person name="Kaur J."/>
            <person name="Wuest M."/>
            <person name="Wuest F."/>
        </authorList>
    </citation>
    <scope>NUCLEOTIDE SEQUENCE [LARGE SCALE GENOMIC DNA]</scope>
    <source>
        <strain evidence="11">S2_012_000_R3_94</strain>
    </source>
</reference>
<dbReference type="Pfam" id="PF04290">
    <property type="entry name" value="DctQ"/>
    <property type="match status" value="1"/>
</dbReference>
<evidence type="ECO:0000256" key="5">
    <source>
        <dbReference type="ARBA" id="ARBA00022692"/>
    </source>
</evidence>
<evidence type="ECO:0000256" key="9">
    <source>
        <dbReference type="RuleBase" id="RU369079"/>
    </source>
</evidence>
<gene>
    <name evidence="11" type="ORF">DI616_02075</name>
</gene>
<evidence type="ECO:0000313" key="12">
    <source>
        <dbReference type="Proteomes" id="UP000315344"/>
    </source>
</evidence>
<dbReference type="EMBL" id="VAFL01000001">
    <property type="protein sequence ID" value="TKW68802.1"/>
    <property type="molecule type" value="Genomic_DNA"/>
</dbReference>
<dbReference type="GO" id="GO:0015740">
    <property type="term" value="P:C4-dicarboxylate transport"/>
    <property type="evidence" value="ECO:0007669"/>
    <property type="project" value="TreeGrafter"/>
</dbReference>
<feature type="domain" description="Tripartite ATP-independent periplasmic transporters DctQ component" evidence="10">
    <location>
        <begin position="21"/>
        <end position="146"/>
    </location>
</feature>
<comment type="similarity">
    <text evidence="8 9">Belongs to the TRAP transporter small permease family.</text>
</comment>
<proteinExistence type="inferred from homology"/>
<dbReference type="GO" id="GO:0005886">
    <property type="term" value="C:plasma membrane"/>
    <property type="evidence" value="ECO:0007669"/>
    <property type="project" value="UniProtKB-SubCell"/>
</dbReference>
<evidence type="ECO:0000313" key="11">
    <source>
        <dbReference type="EMBL" id="TKW68802.1"/>
    </source>
</evidence>
<sequence>MKPLAKYSPEGIAASILFIVLIVVLMIQIIGRTPLFVGPVWTEEAARWLWVWMAMLAIPEVERTDSQLRMGFLVERLQKRARLIVLSIIDIVYLGVVIHLIWIGWNTIQRTWSNESVTLPATDAILYASGFVAMILIANRVVRRILGFGHRHTPDEVETPL</sequence>
<evidence type="ECO:0000256" key="4">
    <source>
        <dbReference type="ARBA" id="ARBA00022519"/>
    </source>
</evidence>
<feature type="transmembrane region" description="Helical" evidence="9">
    <location>
        <begin position="125"/>
        <end position="142"/>
    </location>
</feature>
<keyword evidence="7 9" id="KW-0472">Membrane</keyword>
<evidence type="ECO:0000259" key="10">
    <source>
        <dbReference type="Pfam" id="PF04290"/>
    </source>
</evidence>
<dbReference type="PANTHER" id="PTHR35011">
    <property type="entry name" value="2,3-DIKETO-L-GULONATE TRAP TRANSPORTER SMALL PERMEASE PROTEIN YIAM"/>
    <property type="match status" value="1"/>
</dbReference>
<evidence type="ECO:0000256" key="3">
    <source>
        <dbReference type="ARBA" id="ARBA00022475"/>
    </source>
</evidence>
<evidence type="ECO:0000256" key="7">
    <source>
        <dbReference type="ARBA" id="ARBA00023136"/>
    </source>
</evidence>
<comment type="subcellular location">
    <subcellularLocation>
        <location evidence="1 9">Cell inner membrane</location>
        <topology evidence="1 9">Multi-pass membrane protein</topology>
    </subcellularLocation>
</comment>
<keyword evidence="5 9" id="KW-0812">Transmembrane</keyword>
<dbReference type="AlphaFoldDB" id="A0A533IG47"/>
<evidence type="ECO:0000256" key="1">
    <source>
        <dbReference type="ARBA" id="ARBA00004429"/>
    </source>
</evidence>
<dbReference type="PANTHER" id="PTHR35011:SF5">
    <property type="entry name" value="SIALIC ACID TRAP TRANSPORTER SMALL PERMEASE PROTEIN SIAQ"/>
    <property type="match status" value="1"/>
</dbReference>
<keyword evidence="3" id="KW-1003">Cell membrane</keyword>
<feature type="transmembrane region" description="Helical" evidence="9">
    <location>
        <begin position="12"/>
        <end position="30"/>
    </location>
</feature>
<evidence type="ECO:0000256" key="6">
    <source>
        <dbReference type="ARBA" id="ARBA00022989"/>
    </source>
</evidence>
<keyword evidence="4 9" id="KW-0997">Cell inner membrane</keyword>
<evidence type="ECO:0000256" key="8">
    <source>
        <dbReference type="ARBA" id="ARBA00038436"/>
    </source>
</evidence>
<dbReference type="GO" id="GO:0022857">
    <property type="term" value="F:transmembrane transporter activity"/>
    <property type="evidence" value="ECO:0007669"/>
    <property type="project" value="UniProtKB-UniRule"/>
</dbReference>